<dbReference type="Gene3D" id="1.10.287.1080">
    <property type="entry name" value="MazG-like"/>
    <property type="match status" value="1"/>
</dbReference>
<dbReference type="GO" id="GO:0004636">
    <property type="term" value="F:phosphoribosyl-ATP diphosphatase activity"/>
    <property type="evidence" value="ECO:0007669"/>
    <property type="project" value="UniProtKB-UniRule"/>
</dbReference>
<dbReference type="NCBIfam" id="NF002747">
    <property type="entry name" value="PRK02759.1"/>
    <property type="match status" value="1"/>
</dbReference>
<dbReference type="InterPro" id="IPR021130">
    <property type="entry name" value="PRib-ATP_PPHydrolase-like"/>
</dbReference>
<evidence type="ECO:0000256" key="14">
    <source>
        <dbReference type="ARBA" id="ARBA00023268"/>
    </source>
</evidence>
<comment type="similarity">
    <text evidence="7 15">In the N-terminal section; belongs to the PRA-CH family.</text>
</comment>
<dbReference type="Pfam" id="PF01502">
    <property type="entry name" value="PRA-CH"/>
    <property type="match status" value="1"/>
</dbReference>
<dbReference type="UniPathway" id="UPA00031">
    <property type="reaction ID" value="UER00007"/>
</dbReference>
<dbReference type="HAMAP" id="MF_01020">
    <property type="entry name" value="HisE"/>
    <property type="match status" value="1"/>
</dbReference>
<reference evidence="17 18" key="1">
    <citation type="journal article" date="2014" name="Genome Biol. Evol.">
        <title>Comparative Genomics of the Campylobacter lari Group.</title>
        <authorList>
            <person name="Miller W.G."/>
            <person name="Yee E."/>
            <person name="Chapman M.H."/>
            <person name="Smith T.P."/>
            <person name="Bono J.L."/>
            <person name="Huynh S."/>
            <person name="Parker C.T."/>
            <person name="Vandamme P."/>
            <person name="Luong K."/>
            <person name="Korlach J."/>
        </authorList>
    </citation>
    <scope>NUCLEOTIDE SEQUENCE [LARGE SCALE GENOMIC DNA]</scope>
    <source>
        <strain evidence="17 18">NCTC 12927</strain>
    </source>
</reference>
<dbReference type="RefSeq" id="WP_039648931.1">
    <property type="nucleotide sequence ID" value="NZ_CP007770.1"/>
</dbReference>
<dbReference type="GO" id="GO:0000105">
    <property type="term" value="P:L-histidine biosynthetic process"/>
    <property type="evidence" value="ECO:0007669"/>
    <property type="project" value="UniProtKB-UniRule"/>
</dbReference>
<dbReference type="SUPFAM" id="SSF101386">
    <property type="entry name" value="all-alpha NTP pyrophosphatases"/>
    <property type="match status" value="1"/>
</dbReference>
<evidence type="ECO:0000256" key="1">
    <source>
        <dbReference type="ARBA" id="ARBA00000024"/>
    </source>
</evidence>
<dbReference type="NCBIfam" id="NF000768">
    <property type="entry name" value="PRK00051.1"/>
    <property type="match status" value="1"/>
</dbReference>
<keyword evidence="11 15" id="KW-0378">Hydrolase</keyword>
<protein>
    <recommendedName>
        <fullName evidence="15">Histidine biosynthesis bifunctional protein HisIE</fullName>
    </recommendedName>
    <domain>
        <recommendedName>
            <fullName evidence="15">Phosphoribosyl-AMP cyclohydrolase</fullName>
            <shortName evidence="15">PRA-CH</shortName>
            <ecNumber evidence="15">3.5.4.19</ecNumber>
        </recommendedName>
    </domain>
    <domain>
        <recommendedName>
            <fullName evidence="15">Phosphoribosyl-ATP pyrophosphatase</fullName>
            <shortName evidence="15">PRA-PH</shortName>
            <ecNumber evidence="15">3.6.1.31</ecNumber>
        </recommendedName>
    </domain>
</protein>
<organism evidence="17 18">
    <name type="scientific">Campylobacter insulaenigrae NCTC 12927</name>
    <dbReference type="NCBI Taxonomy" id="1031564"/>
    <lineage>
        <taxon>Bacteria</taxon>
        <taxon>Pseudomonadati</taxon>
        <taxon>Campylobacterota</taxon>
        <taxon>Epsilonproteobacteria</taxon>
        <taxon>Campylobacterales</taxon>
        <taxon>Campylobacteraceae</taxon>
        <taxon>Campylobacter</taxon>
    </lineage>
</organism>
<evidence type="ECO:0000313" key="18">
    <source>
        <dbReference type="Proteomes" id="UP000031163"/>
    </source>
</evidence>
<evidence type="ECO:0000256" key="13">
    <source>
        <dbReference type="ARBA" id="ARBA00023102"/>
    </source>
</evidence>
<evidence type="ECO:0000256" key="9">
    <source>
        <dbReference type="ARBA" id="ARBA00022605"/>
    </source>
</evidence>
<feature type="domain" description="Phosphoribosyl-AMP cyclohydrolase" evidence="16">
    <location>
        <begin position="35"/>
        <end position="108"/>
    </location>
</feature>
<evidence type="ECO:0000256" key="6">
    <source>
        <dbReference type="ARBA" id="ARBA00007731"/>
    </source>
</evidence>
<evidence type="ECO:0000256" key="4">
    <source>
        <dbReference type="ARBA" id="ARBA00005169"/>
    </source>
</evidence>
<evidence type="ECO:0000256" key="11">
    <source>
        <dbReference type="ARBA" id="ARBA00022801"/>
    </source>
</evidence>
<gene>
    <name evidence="15" type="primary">hisI</name>
    <name evidence="15 17" type="synonym">hisIE</name>
    <name evidence="17" type="ORF">CINS_0102</name>
</gene>
<dbReference type="InterPro" id="IPR008179">
    <property type="entry name" value="HisE"/>
</dbReference>
<evidence type="ECO:0000256" key="8">
    <source>
        <dbReference type="ARBA" id="ARBA00022490"/>
    </source>
</evidence>
<evidence type="ECO:0000256" key="3">
    <source>
        <dbReference type="ARBA" id="ARBA00004496"/>
    </source>
</evidence>
<dbReference type="GO" id="GO:0004635">
    <property type="term" value="F:phosphoribosyl-AMP cyclohydrolase activity"/>
    <property type="evidence" value="ECO:0007669"/>
    <property type="project" value="UniProtKB-UniRule"/>
</dbReference>
<keyword evidence="12 15" id="KW-0067">ATP-binding</keyword>
<dbReference type="EMBL" id="CP007770">
    <property type="protein sequence ID" value="AJC87110.1"/>
    <property type="molecule type" value="Genomic_DNA"/>
</dbReference>
<comment type="catalytic activity">
    <reaction evidence="2 15">
        <text>1-(5-phospho-beta-D-ribosyl)-ATP + H2O = 1-(5-phospho-beta-D-ribosyl)-5'-AMP + diphosphate + H(+)</text>
        <dbReference type="Rhea" id="RHEA:22828"/>
        <dbReference type="ChEBI" id="CHEBI:15377"/>
        <dbReference type="ChEBI" id="CHEBI:15378"/>
        <dbReference type="ChEBI" id="CHEBI:33019"/>
        <dbReference type="ChEBI" id="CHEBI:59457"/>
        <dbReference type="ChEBI" id="CHEBI:73183"/>
        <dbReference type="EC" id="3.6.1.31"/>
    </reaction>
</comment>
<keyword evidence="13 15" id="KW-0368">Histidine biosynthesis</keyword>
<comment type="catalytic activity">
    <reaction evidence="1 15">
        <text>1-(5-phospho-beta-D-ribosyl)-5'-AMP + H2O = 1-(5-phospho-beta-D-ribosyl)-5-[(5-phospho-beta-D-ribosylamino)methylideneamino]imidazole-4-carboxamide</text>
        <dbReference type="Rhea" id="RHEA:20049"/>
        <dbReference type="ChEBI" id="CHEBI:15377"/>
        <dbReference type="ChEBI" id="CHEBI:58435"/>
        <dbReference type="ChEBI" id="CHEBI:59457"/>
        <dbReference type="EC" id="3.5.4.19"/>
    </reaction>
</comment>
<evidence type="ECO:0000256" key="15">
    <source>
        <dbReference type="HAMAP-Rule" id="MF_01019"/>
    </source>
</evidence>
<dbReference type="GO" id="GO:0005737">
    <property type="term" value="C:cytoplasm"/>
    <property type="evidence" value="ECO:0007669"/>
    <property type="project" value="UniProtKB-SubCell"/>
</dbReference>
<keyword evidence="9 15" id="KW-0028">Amino-acid biosynthesis</keyword>
<dbReference type="SUPFAM" id="SSF141734">
    <property type="entry name" value="HisI-like"/>
    <property type="match status" value="1"/>
</dbReference>
<feature type="region of interest" description="Phosphoribosyl-ATP pyrophosphohydrolase" evidence="15">
    <location>
        <begin position="119"/>
        <end position="208"/>
    </location>
</feature>
<evidence type="ECO:0000256" key="5">
    <source>
        <dbReference type="ARBA" id="ARBA00005204"/>
    </source>
</evidence>
<feature type="region of interest" description="Phosphoribosyl-AMP cyclohydrolase" evidence="15">
    <location>
        <begin position="1"/>
        <end position="118"/>
    </location>
</feature>
<comment type="pathway">
    <text evidence="5 15">Amino-acid biosynthesis; L-histidine biosynthesis; L-histidine from 5-phospho-alpha-D-ribose 1-diphosphate: step 2/9.</text>
</comment>
<comment type="similarity">
    <text evidence="6 15">In the C-terminal section; belongs to the PRA-PH family.</text>
</comment>
<dbReference type="Proteomes" id="UP000031163">
    <property type="component" value="Chromosome"/>
</dbReference>
<dbReference type="NCBIfam" id="TIGR03188">
    <property type="entry name" value="histidine_hisI"/>
    <property type="match status" value="1"/>
</dbReference>
<dbReference type="InterPro" id="IPR023019">
    <property type="entry name" value="His_synth_HisIE"/>
</dbReference>
<dbReference type="FunFam" id="1.10.287.1080:FF:000002">
    <property type="entry name" value="Histidine biosynthesis bifunctional protein HisIE"/>
    <property type="match status" value="1"/>
</dbReference>
<evidence type="ECO:0000256" key="7">
    <source>
        <dbReference type="ARBA" id="ARBA00008299"/>
    </source>
</evidence>
<evidence type="ECO:0000259" key="16">
    <source>
        <dbReference type="Pfam" id="PF01502"/>
    </source>
</evidence>
<name>A0A0A8H002_9BACT</name>
<dbReference type="InterPro" id="IPR038019">
    <property type="entry name" value="PRib_AMP_CycHydrolase_sf"/>
</dbReference>
<dbReference type="EC" id="3.6.1.31" evidence="15"/>
<proteinExistence type="inferred from homology"/>
<dbReference type="Gene3D" id="3.10.20.810">
    <property type="entry name" value="Phosphoribosyl-AMP cyclohydrolase"/>
    <property type="match status" value="1"/>
</dbReference>
<evidence type="ECO:0000256" key="2">
    <source>
        <dbReference type="ARBA" id="ARBA00001460"/>
    </source>
</evidence>
<keyword evidence="10 15" id="KW-0547">Nucleotide-binding</keyword>
<sequence length="208" mass="23590">MINNEVEFIKSINWQKVDGLVPVIVQDYQSCEVLMQGFMNQEALKESFKHKKVVFYSRTKKRLWMKGEESGNFLNIIDLGLDCDKDCILVLVKPCGEVCHKGSISCFEELSKRADFVFLSRLEKLIYSRKNSSSHSSYTAELFSKGTKRIAQKVGEEGVETALAAMAKDKDELICEAADLLYHLEVLLADANLSLNDVIAKLKERNKN</sequence>
<dbReference type="EC" id="3.5.4.19" evidence="15"/>
<dbReference type="Pfam" id="PF01503">
    <property type="entry name" value="PRA-PH"/>
    <property type="match status" value="1"/>
</dbReference>
<dbReference type="GO" id="GO:0005524">
    <property type="term" value="F:ATP binding"/>
    <property type="evidence" value="ECO:0007669"/>
    <property type="project" value="UniProtKB-KW"/>
</dbReference>
<dbReference type="AlphaFoldDB" id="A0A0A8H002"/>
<dbReference type="STRING" id="1031564.CINS_0102"/>
<dbReference type="HAMAP" id="MF_01019">
    <property type="entry name" value="HisIE"/>
    <property type="match status" value="1"/>
</dbReference>
<dbReference type="InterPro" id="IPR002496">
    <property type="entry name" value="PRib_AMP_CycHydrolase_dom"/>
</dbReference>
<dbReference type="KEGG" id="cis:CINS_0102"/>
<evidence type="ECO:0000256" key="12">
    <source>
        <dbReference type="ARBA" id="ARBA00022840"/>
    </source>
</evidence>
<dbReference type="PANTHER" id="PTHR42945:SF9">
    <property type="entry name" value="HISTIDINE BIOSYNTHESIS BIFUNCTIONAL PROTEIN HISIE"/>
    <property type="match status" value="1"/>
</dbReference>
<dbReference type="FunFam" id="3.10.20.810:FF:000001">
    <property type="entry name" value="Histidine biosynthesis bifunctional protein HisIE"/>
    <property type="match status" value="1"/>
</dbReference>
<evidence type="ECO:0000313" key="17">
    <source>
        <dbReference type="EMBL" id="AJC87110.1"/>
    </source>
</evidence>
<dbReference type="GeneID" id="74430923"/>
<dbReference type="HOGENOM" id="CLU_048577_3_1_7"/>
<comment type="subcellular location">
    <subcellularLocation>
        <location evidence="3 15">Cytoplasm</location>
    </subcellularLocation>
</comment>
<dbReference type="PANTHER" id="PTHR42945">
    <property type="entry name" value="HISTIDINE BIOSYNTHESIS BIFUNCTIONAL PROTEIN"/>
    <property type="match status" value="1"/>
</dbReference>
<dbReference type="CDD" id="cd11534">
    <property type="entry name" value="NTP-PPase_HisIE_like"/>
    <property type="match status" value="1"/>
</dbReference>
<keyword evidence="8 15" id="KW-0963">Cytoplasm</keyword>
<comment type="pathway">
    <text evidence="4 15">Amino-acid biosynthesis; L-histidine biosynthesis; L-histidine from 5-phospho-alpha-D-ribose 1-diphosphate: step 3/9.</text>
</comment>
<evidence type="ECO:0000256" key="10">
    <source>
        <dbReference type="ARBA" id="ARBA00022741"/>
    </source>
</evidence>
<accession>A0A0A8H002</accession>
<keyword evidence="14 15" id="KW-0511">Multifunctional enzyme</keyword>